<evidence type="ECO:0000313" key="2">
    <source>
        <dbReference type="Proteomes" id="UP001183881"/>
    </source>
</evidence>
<dbReference type="EMBL" id="JAVRFA010000032">
    <property type="protein sequence ID" value="MDT0397409.1"/>
    <property type="molecule type" value="Genomic_DNA"/>
</dbReference>
<sequence>MVHLDVAETQLAVRAGEIEGADVTLQREPSTLYVLDLPGAESGVPLANQRPADEETTLYGRCSRFVDLVGLRRYEVQFARADAFREDFGCLAHLSFTLGESLDHEQGWACRSVWPYRCTHCGWS</sequence>
<dbReference type="RefSeq" id="WP_311646276.1">
    <property type="nucleotide sequence ID" value="NZ_JAVRFA010000032.1"/>
</dbReference>
<comment type="caution">
    <text evidence="1">The sequence shown here is derived from an EMBL/GenBank/DDBJ whole genome shotgun (WGS) entry which is preliminary data.</text>
</comment>
<protein>
    <submittedName>
        <fullName evidence="1">Uncharacterized protein</fullName>
    </submittedName>
</protein>
<reference evidence="2" key="1">
    <citation type="submission" date="2023-07" db="EMBL/GenBank/DDBJ databases">
        <title>30 novel species of actinomycetes from the DSMZ collection.</title>
        <authorList>
            <person name="Nouioui I."/>
        </authorList>
    </citation>
    <scope>NUCLEOTIDE SEQUENCE [LARGE SCALE GENOMIC DNA]</scope>
    <source>
        <strain evidence="2">DSM 41636</strain>
    </source>
</reference>
<evidence type="ECO:0000313" key="1">
    <source>
        <dbReference type="EMBL" id="MDT0397409.1"/>
    </source>
</evidence>
<accession>A0ABU2Q2C9</accession>
<name>A0ABU2Q2C9_9ACTN</name>
<gene>
    <name evidence="1" type="ORF">RM705_22355</name>
</gene>
<organism evidence="1 2">
    <name type="scientific">Streptomyces edwardsiae</name>
    <dbReference type="NCBI Taxonomy" id="3075527"/>
    <lineage>
        <taxon>Bacteria</taxon>
        <taxon>Bacillati</taxon>
        <taxon>Actinomycetota</taxon>
        <taxon>Actinomycetes</taxon>
        <taxon>Kitasatosporales</taxon>
        <taxon>Streptomycetaceae</taxon>
        <taxon>Streptomyces</taxon>
    </lineage>
</organism>
<proteinExistence type="predicted"/>
<dbReference type="Proteomes" id="UP001183881">
    <property type="component" value="Unassembled WGS sequence"/>
</dbReference>
<keyword evidence="2" id="KW-1185">Reference proteome</keyword>